<feature type="region of interest" description="Disordered" evidence="1">
    <location>
        <begin position="103"/>
        <end position="125"/>
    </location>
</feature>
<sequence length="125" mass="13906">MNADATITRAPQHLRALARANEVRLARADLKKRVSDGEISVADVILSAPWETETMPVLDLLMSQRRWGLTRCRRFLQSVPMSENKPVGSMTDRQRKAVARMLTAMPSPATAGATRRRREPVAVAV</sequence>
<accession>A0AAU7ASL1</accession>
<protein>
    <submittedName>
        <fullName evidence="2">Uncharacterized protein</fullName>
    </submittedName>
</protein>
<dbReference type="KEGG" id="parq:DSM112329_01516"/>
<dbReference type="AlphaFoldDB" id="A0AAU7ASL1"/>
<evidence type="ECO:0000313" key="2">
    <source>
        <dbReference type="EMBL" id="XAY04681.1"/>
    </source>
</evidence>
<reference evidence="2" key="1">
    <citation type="submission" date="2022-12" db="EMBL/GenBank/DDBJ databases">
        <title>Paraconexibacter alkalitolerans sp. nov. and Baekduia alba sp. nov., isolated from soil and emended description of the genera Paraconexibacter (Chun et al., 2020) and Baekduia (An et al., 2020).</title>
        <authorList>
            <person name="Vieira S."/>
            <person name="Huber K.J."/>
            <person name="Geppert A."/>
            <person name="Wolf J."/>
            <person name="Neumann-Schaal M."/>
            <person name="Muesken M."/>
            <person name="Overmann J."/>
        </authorList>
    </citation>
    <scope>NUCLEOTIDE SEQUENCE</scope>
    <source>
        <strain evidence="2">AEG42_29</strain>
    </source>
</reference>
<gene>
    <name evidence="2" type="ORF">DSM112329_01516</name>
</gene>
<organism evidence="2">
    <name type="scientific">Paraconexibacter sp. AEG42_29</name>
    <dbReference type="NCBI Taxonomy" id="2997339"/>
    <lineage>
        <taxon>Bacteria</taxon>
        <taxon>Bacillati</taxon>
        <taxon>Actinomycetota</taxon>
        <taxon>Thermoleophilia</taxon>
        <taxon>Solirubrobacterales</taxon>
        <taxon>Paraconexibacteraceae</taxon>
        <taxon>Paraconexibacter</taxon>
    </lineage>
</organism>
<dbReference type="RefSeq" id="WP_354701209.1">
    <property type="nucleotide sequence ID" value="NZ_CP114014.1"/>
</dbReference>
<name>A0AAU7ASL1_9ACTN</name>
<dbReference type="Gene3D" id="1.10.8.50">
    <property type="match status" value="1"/>
</dbReference>
<proteinExistence type="predicted"/>
<dbReference type="EMBL" id="CP114014">
    <property type="protein sequence ID" value="XAY04681.1"/>
    <property type="molecule type" value="Genomic_DNA"/>
</dbReference>
<evidence type="ECO:0000256" key="1">
    <source>
        <dbReference type="SAM" id="MobiDB-lite"/>
    </source>
</evidence>